<evidence type="ECO:0000313" key="4">
    <source>
        <dbReference type="EMBL" id="KAF5825389.1"/>
    </source>
</evidence>
<organism evidence="4 5">
    <name type="scientific">Dunaliella salina</name>
    <name type="common">Green alga</name>
    <name type="synonym">Protococcus salinus</name>
    <dbReference type="NCBI Taxonomy" id="3046"/>
    <lineage>
        <taxon>Eukaryota</taxon>
        <taxon>Viridiplantae</taxon>
        <taxon>Chlorophyta</taxon>
        <taxon>core chlorophytes</taxon>
        <taxon>Chlorophyceae</taxon>
        <taxon>CS clade</taxon>
        <taxon>Chlamydomonadales</taxon>
        <taxon>Dunaliellaceae</taxon>
        <taxon>Dunaliella</taxon>
    </lineage>
</organism>
<dbReference type="Proteomes" id="UP000815325">
    <property type="component" value="Unassembled WGS sequence"/>
</dbReference>
<keyword evidence="2 3" id="KW-0040">ANK repeat</keyword>
<evidence type="ECO:0000256" key="1">
    <source>
        <dbReference type="ARBA" id="ARBA00022737"/>
    </source>
</evidence>
<gene>
    <name evidence="4" type="ORF">DUNSADRAFT_10719</name>
</gene>
<dbReference type="PANTHER" id="PTHR24171">
    <property type="entry name" value="ANKYRIN REPEAT DOMAIN-CONTAINING PROTEIN 39-RELATED"/>
    <property type="match status" value="1"/>
</dbReference>
<dbReference type="EMBL" id="MU073381">
    <property type="protein sequence ID" value="KAF5825389.1"/>
    <property type="molecule type" value="Genomic_DNA"/>
</dbReference>
<keyword evidence="1" id="KW-0677">Repeat</keyword>
<name>A0ABQ7FS74_DUNSA</name>
<dbReference type="InterPro" id="IPR036770">
    <property type="entry name" value="Ankyrin_rpt-contain_sf"/>
</dbReference>
<dbReference type="PROSITE" id="PS50088">
    <property type="entry name" value="ANK_REPEAT"/>
    <property type="match status" value="1"/>
</dbReference>
<dbReference type="PROSITE" id="PS50297">
    <property type="entry name" value="ANK_REP_REGION"/>
    <property type="match status" value="1"/>
</dbReference>
<sequence length="57" mass="6169">MYACGWGHVAIVKELIAKGADLSWANHEGGTPLSIADEHGHQAVVKLLKSKGAPWYR</sequence>
<dbReference type="Pfam" id="PF12796">
    <property type="entry name" value="Ank_2"/>
    <property type="match status" value="1"/>
</dbReference>
<proteinExistence type="predicted"/>
<feature type="repeat" description="ANK" evidence="3">
    <location>
        <begin position="28"/>
        <end position="53"/>
    </location>
</feature>
<dbReference type="SUPFAM" id="SSF48403">
    <property type="entry name" value="Ankyrin repeat"/>
    <property type="match status" value="1"/>
</dbReference>
<dbReference type="Gene3D" id="1.25.40.20">
    <property type="entry name" value="Ankyrin repeat-containing domain"/>
    <property type="match status" value="1"/>
</dbReference>
<keyword evidence="5" id="KW-1185">Reference proteome</keyword>
<evidence type="ECO:0000313" key="5">
    <source>
        <dbReference type="Proteomes" id="UP000815325"/>
    </source>
</evidence>
<evidence type="ECO:0000256" key="2">
    <source>
        <dbReference type="ARBA" id="ARBA00023043"/>
    </source>
</evidence>
<dbReference type="PANTHER" id="PTHR24171:SF8">
    <property type="entry name" value="BRCA1-ASSOCIATED RING DOMAIN PROTEIN 1"/>
    <property type="match status" value="1"/>
</dbReference>
<accession>A0ABQ7FS74</accession>
<dbReference type="InterPro" id="IPR002110">
    <property type="entry name" value="Ankyrin_rpt"/>
</dbReference>
<protein>
    <submittedName>
        <fullName evidence="4">Uncharacterized protein</fullName>
    </submittedName>
</protein>
<comment type="caution">
    <text evidence="4">The sequence shown here is derived from an EMBL/GenBank/DDBJ whole genome shotgun (WGS) entry which is preliminary data.</text>
</comment>
<evidence type="ECO:0000256" key="3">
    <source>
        <dbReference type="PROSITE-ProRule" id="PRU00023"/>
    </source>
</evidence>
<reference evidence="4" key="1">
    <citation type="submission" date="2017-08" db="EMBL/GenBank/DDBJ databases">
        <authorList>
            <person name="Polle J.E."/>
            <person name="Barry K."/>
            <person name="Cushman J."/>
            <person name="Schmutz J."/>
            <person name="Tran D."/>
            <person name="Hathwaick L.T."/>
            <person name="Yim W.C."/>
            <person name="Jenkins J."/>
            <person name="Mckie-Krisberg Z.M."/>
            <person name="Prochnik S."/>
            <person name="Lindquist E."/>
            <person name="Dockter R.B."/>
            <person name="Adam C."/>
            <person name="Molina H."/>
            <person name="Bunkerborg J."/>
            <person name="Jin E."/>
            <person name="Buchheim M."/>
            <person name="Magnuson J."/>
        </authorList>
    </citation>
    <scope>NUCLEOTIDE SEQUENCE</scope>
    <source>
        <strain evidence="4">CCAP 19/18</strain>
    </source>
</reference>